<dbReference type="OrthoDB" id="2094269at2759"/>
<dbReference type="InterPro" id="IPR005645">
    <property type="entry name" value="FSH-like_dom"/>
</dbReference>
<dbReference type="InterPro" id="IPR050593">
    <property type="entry name" value="LovG"/>
</dbReference>
<evidence type="ECO:0000256" key="2">
    <source>
        <dbReference type="SAM" id="MobiDB-lite"/>
    </source>
</evidence>
<reference evidence="4" key="2">
    <citation type="journal article" date="2023" name="IMA Fungus">
        <title>Comparative genomic study of the Penicillium genus elucidates a diverse pangenome and 15 lateral gene transfer events.</title>
        <authorList>
            <person name="Petersen C."/>
            <person name="Sorensen T."/>
            <person name="Nielsen M.R."/>
            <person name="Sondergaard T.E."/>
            <person name="Sorensen J.L."/>
            <person name="Fitzpatrick D.A."/>
            <person name="Frisvad J.C."/>
            <person name="Nielsen K.L."/>
        </authorList>
    </citation>
    <scope>NUCLEOTIDE SEQUENCE</scope>
    <source>
        <strain evidence="4">IBT 19713</strain>
    </source>
</reference>
<dbReference type="GeneID" id="83205997"/>
<evidence type="ECO:0000256" key="1">
    <source>
        <dbReference type="ARBA" id="ARBA00022801"/>
    </source>
</evidence>
<gene>
    <name evidence="4" type="ORF">N7468_009398</name>
</gene>
<feature type="compositionally biased region" description="Basic residues" evidence="2">
    <location>
        <begin position="307"/>
        <end position="322"/>
    </location>
</feature>
<accession>A0A9W9NK71</accession>
<dbReference type="Proteomes" id="UP001150941">
    <property type="component" value="Unassembled WGS sequence"/>
</dbReference>
<dbReference type="GO" id="GO:0019748">
    <property type="term" value="P:secondary metabolic process"/>
    <property type="evidence" value="ECO:0007669"/>
    <property type="project" value="TreeGrafter"/>
</dbReference>
<dbReference type="GO" id="GO:0005634">
    <property type="term" value="C:nucleus"/>
    <property type="evidence" value="ECO:0007669"/>
    <property type="project" value="TreeGrafter"/>
</dbReference>
<evidence type="ECO:0000259" key="3">
    <source>
        <dbReference type="Pfam" id="PF03959"/>
    </source>
</evidence>
<keyword evidence="1" id="KW-0378">Hydrolase</keyword>
<organism evidence="4 5">
    <name type="scientific">Penicillium chermesinum</name>
    <dbReference type="NCBI Taxonomy" id="63820"/>
    <lineage>
        <taxon>Eukaryota</taxon>
        <taxon>Fungi</taxon>
        <taxon>Dikarya</taxon>
        <taxon>Ascomycota</taxon>
        <taxon>Pezizomycotina</taxon>
        <taxon>Eurotiomycetes</taxon>
        <taxon>Eurotiomycetidae</taxon>
        <taxon>Eurotiales</taxon>
        <taxon>Aspergillaceae</taxon>
        <taxon>Penicillium</taxon>
    </lineage>
</organism>
<dbReference type="EMBL" id="JAPQKS010000007">
    <property type="protein sequence ID" value="KAJ5220194.1"/>
    <property type="molecule type" value="Genomic_DNA"/>
</dbReference>
<feature type="compositionally biased region" description="Polar residues" evidence="2">
    <location>
        <begin position="356"/>
        <end position="369"/>
    </location>
</feature>
<dbReference type="GO" id="GO:0005737">
    <property type="term" value="C:cytoplasm"/>
    <property type="evidence" value="ECO:0007669"/>
    <property type="project" value="TreeGrafter"/>
</dbReference>
<dbReference type="SUPFAM" id="SSF53474">
    <property type="entry name" value="alpha/beta-Hydrolases"/>
    <property type="match status" value="1"/>
</dbReference>
<comment type="caution">
    <text evidence="4">The sequence shown here is derived from an EMBL/GenBank/DDBJ whole genome shotgun (WGS) entry which is preliminary data.</text>
</comment>
<evidence type="ECO:0000313" key="4">
    <source>
        <dbReference type="EMBL" id="KAJ5220194.1"/>
    </source>
</evidence>
<dbReference type="Pfam" id="PF03959">
    <property type="entry name" value="FSH1"/>
    <property type="match status" value="1"/>
</dbReference>
<dbReference type="PANTHER" id="PTHR48070">
    <property type="entry name" value="ESTERASE OVCA2"/>
    <property type="match status" value="1"/>
</dbReference>
<dbReference type="GO" id="GO:0017000">
    <property type="term" value="P:antibiotic biosynthetic process"/>
    <property type="evidence" value="ECO:0007669"/>
    <property type="project" value="UniProtKB-ARBA"/>
</dbReference>
<proteinExistence type="predicted"/>
<evidence type="ECO:0000313" key="5">
    <source>
        <dbReference type="Proteomes" id="UP001150941"/>
    </source>
</evidence>
<dbReference type="GO" id="GO:0016787">
    <property type="term" value="F:hydrolase activity"/>
    <property type="evidence" value="ECO:0007669"/>
    <property type="project" value="UniProtKB-KW"/>
</dbReference>
<keyword evidence="5" id="KW-1185">Reference proteome</keyword>
<feature type="region of interest" description="Disordered" evidence="2">
    <location>
        <begin position="297"/>
        <end position="369"/>
    </location>
</feature>
<sequence length="424" mass="47260">MKILCLHGHTQTGPILSRKTLRLQEHIRRAFPGTSFYFPTGPIAYKVSDRLDYSQLTEKEKPDNFKDPDAIETHSWFRLHEDDPPRGFFESMDRIADILQTEGPFDGMICFSQGSIIGGMCASLLEGPKRRRRFEEYSAVYPDAIRYPEAYKNLDHPPLKFVITYGAYMGCSPIFSAFYTDPIITTPFMHFMGEFDPVVPSEMVAAVDLAQIGGPQRRKMMHPGAHAIPCGNEYHEAAVDFIKSALDNSYFGPLNDLPMGRVPPLEYHDTPEQTPLTTPKLSSIDVAASLPISEGGGLVPEKLDRYRKSRSPRKVTSSRRSRASVSSGASLSGRRSISSATSSTGSRFSRTRATSETESPVFTTDQDNKTATATMENKLIAAGYDVGGMRELLLSEFLDEMVRRHGRSGKLYFVPDEEEMDALA</sequence>
<protein>
    <recommendedName>
        <fullName evidence="3">Serine hydrolase domain-containing protein</fullName>
    </recommendedName>
</protein>
<reference evidence="4" key="1">
    <citation type="submission" date="2022-11" db="EMBL/GenBank/DDBJ databases">
        <authorList>
            <person name="Petersen C."/>
        </authorList>
    </citation>
    <scope>NUCLEOTIDE SEQUENCE</scope>
    <source>
        <strain evidence="4">IBT 19713</strain>
    </source>
</reference>
<dbReference type="GO" id="GO:0072330">
    <property type="term" value="P:monocarboxylic acid biosynthetic process"/>
    <property type="evidence" value="ECO:0007669"/>
    <property type="project" value="UniProtKB-ARBA"/>
</dbReference>
<dbReference type="AlphaFoldDB" id="A0A9W9NK71"/>
<dbReference type="PANTHER" id="PTHR48070:SF6">
    <property type="entry name" value="ESTERASE OVCA2"/>
    <property type="match status" value="1"/>
</dbReference>
<dbReference type="InterPro" id="IPR029058">
    <property type="entry name" value="AB_hydrolase_fold"/>
</dbReference>
<feature type="compositionally biased region" description="Low complexity" evidence="2">
    <location>
        <begin position="323"/>
        <end position="354"/>
    </location>
</feature>
<name>A0A9W9NK71_9EURO</name>
<feature type="domain" description="Serine hydrolase" evidence="3">
    <location>
        <begin position="1"/>
        <end position="236"/>
    </location>
</feature>
<dbReference type="RefSeq" id="XP_058327024.1">
    <property type="nucleotide sequence ID" value="XM_058478694.1"/>
</dbReference>
<dbReference type="Gene3D" id="3.40.50.1820">
    <property type="entry name" value="alpha/beta hydrolase"/>
    <property type="match status" value="1"/>
</dbReference>